<evidence type="ECO:0008006" key="4">
    <source>
        <dbReference type="Google" id="ProtNLM"/>
    </source>
</evidence>
<dbReference type="SUPFAM" id="SSF50998">
    <property type="entry name" value="Quinoprotein alcohol dehydrogenase-like"/>
    <property type="match status" value="1"/>
</dbReference>
<gene>
    <name evidence="2" type="ORF">SAMN05445060_0325</name>
</gene>
<reference evidence="2 3" key="1">
    <citation type="submission" date="2017-01" db="EMBL/GenBank/DDBJ databases">
        <authorList>
            <person name="Mah S.A."/>
            <person name="Swanson W.J."/>
            <person name="Moy G.W."/>
            <person name="Vacquier V.D."/>
        </authorList>
    </citation>
    <scope>NUCLEOTIDE SEQUENCE [LARGE SCALE GENOMIC DNA]</scope>
    <source>
        <strain evidence="2 3">CPCC 203464</strain>
    </source>
</reference>
<dbReference type="InterPro" id="IPR011047">
    <property type="entry name" value="Quinoprotein_ADH-like_sf"/>
</dbReference>
<feature type="transmembrane region" description="Helical" evidence="1">
    <location>
        <begin position="29"/>
        <end position="48"/>
    </location>
</feature>
<proteinExistence type="predicted"/>
<keyword evidence="1" id="KW-0472">Membrane</keyword>
<keyword evidence="1" id="KW-0812">Transmembrane</keyword>
<keyword evidence="3" id="KW-1185">Reference proteome</keyword>
<dbReference type="Proteomes" id="UP000186218">
    <property type="component" value="Unassembled WGS sequence"/>
</dbReference>
<keyword evidence="1" id="KW-1133">Transmembrane helix</keyword>
<name>A0A1N7CRU8_9NOCA</name>
<dbReference type="AlphaFoldDB" id="A0A1N7CRU8"/>
<dbReference type="EMBL" id="FTNT01000001">
    <property type="protein sequence ID" value="SIR66332.1"/>
    <property type="molecule type" value="Genomic_DNA"/>
</dbReference>
<evidence type="ECO:0000313" key="2">
    <source>
        <dbReference type="EMBL" id="SIR66332.1"/>
    </source>
</evidence>
<sequence>MIGDRRRERFSLGVADTARTSGIPVRTTVIVGAVLAVVVATVIVLVTADRSVTGTARGDGRSPWPVGGPLGAAMSDRPHELWRVGGGAAFPAVGVSDVAYADSSRTQVVVTAVGDDRALRVQILDPRTGIARWPQTAAVPDGRRCVLSLWGAAMCLAQSASGSASVTVLSAGTGATIATVPLPGTGPATVRTARDGVIVGRGDPSGLILSAVGADGRLRWTSGPTPRALDYTVAQTPGLVATRSVSGPDRVYRLSDGATVGDTTTELGRDPGRTVSRIGVNAHGFTVSTVTGDDYRMTFHRPDGAITGTSTAAFVDGSTLSPAQLGSPDCDRVPLLRPGSRGRPGAVAVADAGSGALSWQRDIGASAPTTACLGGRLLLRPGGAADDQVFDLRAGTPVGSVPTGGAPLIGADATTLAVDPPAVRTRGKPVTDDGIAVYDVATGARLWSATGVWSVGPDALYTQSQATRTLSREVVD</sequence>
<evidence type="ECO:0000256" key="1">
    <source>
        <dbReference type="SAM" id="Phobius"/>
    </source>
</evidence>
<accession>A0A1N7CRU8</accession>
<protein>
    <recommendedName>
        <fullName evidence="4">PQQ-like domain-containing protein</fullName>
    </recommendedName>
</protein>
<organism evidence="2 3">
    <name type="scientific">Williamsia sterculiae</name>
    <dbReference type="NCBI Taxonomy" id="1344003"/>
    <lineage>
        <taxon>Bacteria</taxon>
        <taxon>Bacillati</taxon>
        <taxon>Actinomycetota</taxon>
        <taxon>Actinomycetes</taxon>
        <taxon>Mycobacteriales</taxon>
        <taxon>Nocardiaceae</taxon>
        <taxon>Williamsia</taxon>
    </lineage>
</organism>
<evidence type="ECO:0000313" key="3">
    <source>
        <dbReference type="Proteomes" id="UP000186218"/>
    </source>
</evidence>